<evidence type="ECO:0000313" key="3">
    <source>
        <dbReference type="EMBL" id="MFC3877245.1"/>
    </source>
</evidence>
<evidence type="ECO:0000313" key="4">
    <source>
        <dbReference type="Proteomes" id="UP001595812"/>
    </source>
</evidence>
<dbReference type="InterPro" id="IPR028082">
    <property type="entry name" value="Peripla_BP_I"/>
</dbReference>
<dbReference type="EMBL" id="JBHSAT010000004">
    <property type="protein sequence ID" value="MFC3877245.1"/>
    <property type="molecule type" value="Genomic_DNA"/>
</dbReference>
<feature type="domain" description="LysM" evidence="2">
    <location>
        <begin position="22"/>
        <end position="72"/>
    </location>
</feature>
<evidence type="ECO:0000259" key="2">
    <source>
        <dbReference type="PROSITE" id="PS51782"/>
    </source>
</evidence>
<proteinExistence type="predicted"/>
<feature type="domain" description="LysM" evidence="2">
    <location>
        <begin position="147"/>
        <end position="190"/>
    </location>
</feature>
<dbReference type="Gene3D" id="3.10.350.10">
    <property type="entry name" value="LysM domain"/>
    <property type="match status" value="3"/>
</dbReference>
<dbReference type="PANTHER" id="PTHR33734:SF22">
    <property type="entry name" value="MEMBRANE-BOUND LYTIC MUREIN TRANSGLYCOSYLASE D"/>
    <property type="match status" value="1"/>
</dbReference>
<accession>A0ABV8AJR9</accession>
<feature type="chain" id="PRO_5046280166" evidence="1">
    <location>
        <begin position="19"/>
        <end position="646"/>
    </location>
</feature>
<dbReference type="InterPro" id="IPR036779">
    <property type="entry name" value="LysM_dom_sf"/>
</dbReference>
<sequence>MKYVLILLLFIAGFSASAQNYKTHKVKSGETLETISKEYLVTPFDILALNPDAKAGLNESMTLIIPNSKVKNNPIEPTTKSVIGYKKHKVKRKETLFSLSQQYGVSIDDIKRENKQLYAKPLQKGDKIRIPRYKTVSSQQTLTNTIKKYMVRPREGKWRIAYKFGITVPELEDLNPKMNEVLQPGDMINVPNIANNDEKAVEDDKYNYYTVLKSEGFMALNRKLGLTQDELEALNPELKASGLKFGMVLKVPANIQVNGPDEINGDMPELEGVNTTDLSLNIKDRSTKRIALLLPFRLQRLDMDSIAEVKDMMKDDRLLSVTLDFHSGALMALDSASKVGISTRLKVFDTKNRISEISSILDRNDFNSYDAIIGPFMANNFDKFAPEIQDTKVPLISPVAIPKKVYSNVYQTVPSDKTLRDKMLNFVKRDSLEQNVVLIADRGHSASVDILKREFPKAKIILSEKDKKSGKDNFFIYPTSLDGVFEDGKTIVFLETKNPALASSVISLLNGHNSGDKEIVLSTLNHNSAFESKDVDNYHLSNLKFQYPSVNRSYDDANPGAFVKAYEDKYGVRPNRYASRGFDIMMDVLFRLANTEGNLYEASSSDVETEYVENKFRYNKQLFGGYINEAVYIVKYDDLRITTVGQ</sequence>
<organism evidence="3 4">
    <name type="scientific">Winogradskyella maritima</name>
    <dbReference type="NCBI Taxonomy" id="1517766"/>
    <lineage>
        <taxon>Bacteria</taxon>
        <taxon>Pseudomonadati</taxon>
        <taxon>Bacteroidota</taxon>
        <taxon>Flavobacteriia</taxon>
        <taxon>Flavobacteriales</taxon>
        <taxon>Flavobacteriaceae</taxon>
        <taxon>Winogradskyella</taxon>
    </lineage>
</organism>
<dbReference type="PROSITE" id="PS51782">
    <property type="entry name" value="LYSM"/>
    <property type="match status" value="3"/>
</dbReference>
<name>A0ABV8AJR9_9FLAO</name>
<dbReference type="Proteomes" id="UP001595812">
    <property type="component" value="Unassembled WGS sequence"/>
</dbReference>
<keyword evidence="4" id="KW-1185">Reference proteome</keyword>
<dbReference type="InterPro" id="IPR018392">
    <property type="entry name" value="LysM"/>
</dbReference>
<dbReference type="SUPFAM" id="SSF53822">
    <property type="entry name" value="Periplasmic binding protein-like I"/>
    <property type="match status" value="1"/>
</dbReference>
<feature type="signal peptide" evidence="1">
    <location>
        <begin position="1"/>
        <end position="18"/>
    </location>
</feature>
<keyword evidence="1" id="KW-0732">Signal</keyword>
<evidence type="ECO:0000256" key="1">
    <source>
        <dbReference type="SAM" id="SignalP"/>
    </source>
</evidence>
<gene>
    <name evidence="3" type="ORF">ACFOSX_08380</name>
</gene>
<dbReference type="SMART" id="SM00257">
    <property type="entry name" value="LysM"/>
    <property type="match status" value="4"/>
</dbReference>
<dbReference type="SUPFAM" id="SSF54106">
    <property type="entry name" value="LysM domain"/>
    <property type="match status" value="3"/>
</dbReference>
<reference evidence="4" key="1">
    <citation type="journal article" date="2019" name="Int. J. Syst. Evol. Microbiol.">
        <title>The Global Catalogue of Microorganisms (GCM) 10K type strain sequencing project: providing services to taxonomists for standard genome sequencing and annotation.</title>
        <authorList>
            <consortium name="The Broad Institute Genomics Platform"/>
            <consortium name="The Broad Institute Genome Sequencing Center for Infectious Disease"/>
            <person name="Wu L."/>
            <person name="Ma J."/>
        </authorList>
    </citation>
    <scope>NUCLEOTIDE SEQUENCE [LARGE SCALE GENOMIC DNA]</scope>
    <source>
        <strain evidence="4">CECT 8979</strain>
    </source>
</reference>
<comment type="caution">
    <text evidence="3">The sequence shown here is derived from an EMBL/GenBank/DDBJ whole genome shotgun (WGS) entry which is preliminary data.</text>
</comment>
<feature type="domain" description="LysM" evidence="2">
    <location>
        <begin position="86"/>
        <end position="130"/>
    </location>
</feature>
<dbReference type="RefSeq" id="WP_386099165.1">
    <property type="nucleotide sequence ID" value="NZ_JBHSAT010000004.1"/>
</dbReference>
<dbReference type="Pfam" id="PF01476">
    <property type="entry name" value="LysM"/>
    <property type="match status" value="4"/>
</dbReference>
<dbReference type="Gene3D" id="3.40.50.2300">
    <property type="match status" value="2"/>
</dbReference>
<dbReference type="CDD" id="cd06268">
    <property type="entry name" value="PBP1_ABC_transporter_LIVBP-like"/>
    <property type="match status" value="1"/>
</dbReference>
<dbReference type="PANTHER" id="PTHR33734">
    <property type="entry name" value="LYSM DOMAIN-CONTAINING GPI-ANCHORED PROTEIN 2"/>
    <property type="match status" value="1"/>
</dbReference>
<dbReference type="CDD" id="cd00118">
    <property type="entry name" value="LysM"/>
    <property type="match status" value="3"/>
</dbReference>
<protein>
    <submittedName>
        <fullName evidence="3">LysM peptidoglycan-binding domain-containing protein</fullName>
    </submittedName>
</protein>